<accession>A0A839ITS7</accession>
<dbReference type="GO" id="GO:0005829">
    <property type="term" value="C:cytosol"/>
    <property type="evidence" value="ECO:0007669"/>
    <property type="project" value="TreeGrafter"/>
</dbReference>
<keyword evidence="3" id="KW-0804">Transcription</keyword>
<dbReference type="InterPro" id="IPR032687">
    <property type="entry name" value="AraC-type_N"/>
</dbReference>
<gene>
    <name evidence="6" type="ORF">H4O21_14620</name>
</gene>
<dbReference type="PROSITE" id="PS01124">
    <property type="entry name" value="HTH_ARAC_FAMILY_2"/>
    <property type="match status" value="1"/>
</dbReference>
<evidence type="ECO:0000256" key="4">
    <source>
        <dbReference type="SAM" id="MobiDB-lite"/>
    </source>
</evidence>
<reference evidence="6 7" key="1">
    <citation type="submission" date="2020-08" db="EMBL/GenBank/DDBJ databases">
        <title>Oceanospirillum sp. nov. isolated from marine sediment.</title>
        <authorList>
            <person name="Ji X."/>
        </authorList>
    </citation>
    <scope>NUCLEOTIDE SEQUENCE [LARGE SCALE GENOMIC DNA]</scope>
    <source>
        <strain evidence="6 7">D5</strain>
    </source>
</reference>
<dbReference type="PANTHER" id="PTHR47894:SF4">
    <property type="entry name" value="HTH-TYPE TRANSCRIPTIONAL REGULATOR GADX"/>
    <property type="match status" value="1"/>
</dbReference>
<dbReference type="Pfam" id="PF12833">
    <property type="entry name" value="HTH_18"/>
    <property type="match status" value="1"/>
</dbReference>
<dbReference type="PANTHER" id="PTHR47894">
    <property type="entry name" value="HTH-TYPE TRANSCRIPTIONAL REGULATOR GADX"/>
    <property type="match status" value="1"/>
</dbReference>
<keyword evidence="2" id="KW-0238">DNA-binding</keyword>
<evidence type="ECO:0000313" key="7">
    <source>
        <dbReference type="Proteomes" id="UP000565262"/>
    </source>
</evidence>
<evidence type="ECO:0000259" key="5">
    <source>
        <dbReference type="PROSITE" id="PS01124"/>
    </source>
</evidence>
<dbReference type="RefSeq" id="WP_182809612.1">
    <property type="nucleotide sequence ID" value="NZ_JACJFM010000019.1"/>
</dbReference>
<keyword evidence="7" id="KW-1185">Reference proteome</keyword>
<dbReference type="AlphaFoldDB" id="A0A839ITS7"/>
<comment type="caution">
    <text evidence="6">The sequence shown here is derived from an EMBL/GenBank/DDBJ whole genome shotgun (WGS) entry which is preliminary data.</text>
</comment>
<proteinExistence type="predicted"/>
<dbReference type="GO" id="GO:0000976">
    <property type="term" value="F:transcription cis-regulatory region binding"/>
    <property type="evidence" value="ECO:0007669"/>
    <property type="project" value="TreeGrafter"/>
</dbReference>
<dbReference type="Pfam" id="PF12625">
    <property type="entry name" value="Arabinose_bd"/>
    <property type="match status" value="1"/>
</dbReference>
<evidence type="ECO:0000256" key="3">
    <source>
        <dbReference type="ARBA" id="ARBA00023163"/>
    </source>
</evidence>
<keyword evidence="1" id="KW-0805">Transcription regulation</keyword>
<sequence length="1136" mass="129861">MSDTAAGSPDSNHYNDGTRPQGETASARLLEPALQLVRHYPMNQSQALISDSDPQVVTRSDLRQYILDCVGLTEQDFTRPDARFPAERFIQVLDALSQATGNERIVLNLAEATQPRMLGSIGFLMTTAPTLDQAFSSLADYLSLLFEGLELVIDQDDDLILLTLDASGQPARVIEYFTACLLNWPRWLIGYQLPVIEVCLINPAPDYETDYQRFFAAEVVFNASCNRLTVQTKHWHKVCQEANAEMYQLHQEFADALLSKQGQKSALNARIRGLIRQKLMEQGESVRREEIAAAIGMSLRTLQRKLGETGTNFQQIYDQTRKAFCLQLVERDQLSFGEIAFQLGFSNQSAFQKAFKRWFAMPPSHYRRQLKPISADNRVVPENNYDDVRADLSELLAQLDNLVSGFNQFCQEMLKRAAVAGERFDLHILAEQTGNPLARLVVNLWPAEQNGLITLEQKKHDQVFFCFNDASLRSALYQRLDEATKYLYHLEWGKSLFDRLPPVPALDNLAEALFHLNRGFQAHTDAGPIRERDSKEIKTERAVDTDSQPVFWLEISTASFRTRLFQLNSLAALRCQQQQNFDQASRYLTQAGRYLTQETVLPYSDNSDTVAELDVSALKKQLLLQKAELKLSAGQPDNAELCLQQLSDAFTVLTAEEQLQSRLILSRVFQFRGWQDKALELLLLHLEHLELALPDQQTHQLSFLLSRLQQICVREYLIDDMVGAHVSAGPLSGRQASQDHESVPDHADAVADIHHPETPASIRLLTLQLLQQVSLLARQQGQPLLTACAISRMTEMCLNDNSEDTQRFRSFTFISYAWVASWFCADFRIARHFSGHYQQYGPADNAEEISADLVFNSLVGHWFYPVRQIIHNIQQIRQLTRQQGYGLKFSESCLLDCQLSLFSTRTLPEQLQFVRKTKEQLEQRQQHFRADQIQQSSVVLLEVLAGTRSIPDQPVYSDGWQASALIMGAFWSDKQALWPELYCWEARLDNELPGYFVLSEIVFCTAMMRLILSQNEQQLSRRRQRVIEQQESRLEIWAQHCSDNFSARLRLIQAEKARILDQPPESLYEQAIAGFEQIGWPLHQALSFERYGAYLMNKQLTVLARFCLEKARRIYLHQGMLPRAKQLEHDLALLAK</sequence>
<feature type="domain" description="HTH araC/xylS-type" evidence="5">
    <location>
        <begin position="269"/>
        <end position="369"/>
    </location>
</feature>
<evidence type="ECO:0000256" key="2">
    <source>
        <dbReference type="ARBA" id="ARBA00023125"/>
    </source>
</evidence>
<dbReference type="SMART" id="SM00342">
    <property type="entry name" value="HTH_ARAC"/>
    <property type="match status" value="1"/>
</dbReference>
<name>A0A839ITS7_9GAMM</name>
<dbReference type="InterPro" id="IPR018060">
    <property type="entry name" value="HTH_AraC"/>
</dbReference>
<dbReference type="Proteomes" id="UP000565262">
    <property type="component" value="Unassembled WGS sequence"/>
</dbReference>
<protein>
    <submittedName>
        <fullName evidence="6">AraC family transcriptional regulator ligand-binding domain-containing protein</fullName>
    </submittedName>
</protein>
<dbReference type="SUPFAM" id="SSF46689">
    <property type="entry name" value="Homeodomain-like"/>
    <property type="match status" value="1"/>
</dbReference>
<feature type="region of interest" description="Disordered" evidence="4">
    <location>
        <begin position="1"/>
        <end position="23"/>
    </location>
</feature>
<dbReference type="Gene3D" id="1.10.10.60">
    <property type="entry name" value="Homeodomain-like"/>
    <property type="match status" value="1"/>
</dbReference>
<dbReference type="EMBL" id="JACJFM010000019">
    <property type="protein sequence ID" value="MBB1487837.1"/>
    <property type="molecule type" value="Genomic_DNA"/>
</dbReference>
<dbReference type="InterPro" id="IPR009057">
    <property type="entry name" value="Homeodomain-like_sf"/>
</dbReference>
<dbReference type="GO" id="GO:0003700">
    <property type="term" value="F:DNA-binding transcription factor activity"/>
    <property type="evidence" value="ECO:0007669"/>
    <property type="project" value="InterPro"/>
</dbReference>
<evidence type="ECO:0000313" key="6">
    <source>
        <dbReference type="EMBL" id="MBB1487837.1"/>
    </source>
</evidence>
<evidence type="ECO:0000256" key="1">
    <source>
        <dbReference type="ARBA" id="ARBA00023015"/>
    </source>
</evidence>
<organism evidence="6 7">
    <name type="scientific">Oceanospirillum sediminis</name>
    <dbReference type="NCBI Taxonomy" id="2760088"/>
    <lineage>
        <taxon>Bacteria</taxon>
        <taxon>Pseudomonadati</taxon>
        <taxon>Pseudomonadota</taxon>
        <taxon>Gammaproteobacteria</taxon>
        <taxon>Oceanospirillales</taxon>
        <taxon>Oceanospirillaceae</taxon>
        <taxon>Oceanospirillum</taxon>
    </lineage>
</organism>
<feature type="compositionally biased region" description="Polar residues" evidence="4">
    <location>
        <begin position="1"/>
        <end position="15"/>
    </location>
</feature>